<dbReference type="EMBL" id="RBKU01000001">
    <property type="protein sequence ID" value="RKR82642.1"/>
    <property type="molecule type" value="Genomic_DNA"/>
</dbReference>
<organism evidence="1 2">
    <name type="scientific">Mucilaginibacter gracilis</name>
    <dbReference type="NCBI Taxonomy" id="423350"/>
    <lineage>
        <taxon>Bacteria</taxon>
        <taxon>Pseudomonadati</taxon>
        <taxon>Bacteroidota</taxon>
        <taxon>Sphingobacteriia</taxon>
        <taxon>Sphingobacteriales</taxon>
        <taxon>Sphingobacteriaceae</taxon>
        <taxon>Mucilaginibacter</taxon>
    </lineage>
</organism>
<dbReference type="RefSeq" id="WP_147425636.1">
    <property type="nucleotide sequence ID" value="NZ_RBKU01000001.1"/>
</dbReference>
<reference evidence="1 2" key="1">
    <citation type="submission" date="2018-10" db="EMBL/GenBank/DDBJ databases">
        <title>Genomic Encyclopedia of Archaeal and Bacterial Type Strains, Phase II (KMG-II): from individual species to whole genera.</title>
        <authorList>
            <person name="Goeker M."/>
        </authorList>
    </citation>
    <scope>NUCLEOTIDE SEQUENCE [LARGE SCALE GENOMIC DNA]</scope>
    <source>
        <strain evidence="1 2">DSM 18602</strain>
    </source>
</reference>
<sequence length="174" mass="20544">MREKREGLITFWLSLAMNQYAIERGDKVELNSHTSPYKFNNGIVIEFTEGEEEIKILATGYSELQTVNVKYVIDIEKEYKILKITEHLNEQSKPIALIELSKIEKLIHLDKSEIKVSNIFSETDFELYMYNVNSPTYNEIIENPTKNIWIKKSDFIIRYITYNDNDIPIYLHLD</sequence>
<name>A0A495J1P8_9SPHI</name>
<protein>
    <submittedName>
        <fullName evidence="1">Uncharacterized protein</fullName>
    </submittedName>
</protein>
<dbReference type="Proteomes" id="UP000268007">
    <property type="component" value="Unassembled WGS sequence"/>
</dbReference>
<keyword evidence="2" id="KW-1185">Reference proteome</keyword>
<evidence type="ECO:0000313" key="1">
    <source>
        <dbReference type="EMBL" id="RKR82642.1"/>
    </source>
</evidence>
<proteinExistence type="predicted"/>
<gene>
    <name evidence="1" type="ORF">BDD43_2827</name>
</gene>
<dbReference type="AlphaFoldDB" id="A0A495J1P8"/>
<accession>A0A495J1P8</accession>
<evidence type="ECO:0000313" key="2">
    <source>
        <dbReference type="Proteomes" id="UP000268007"/>
    </source>
</evidence>
<comment type="caution">
    <text evidence="1">The sequence shown here is derived from an EMBL/GenBank/DDBJ whole genome shotgun (WGS) entry which is preliminary data.</text>
</comment>